<proteinExistence type="inferred from homology"/>
<evidence type="ECO:0000259" key="3">
    <source>
        <dbReference type="Pfam" id="PF16861"/>
    </source>
</evidence>
<feature type="domain" description="Carbamoyltransferase" evidence="2">
    <location>
        <begin position="16"/>
        <end position="71"/>
    </location>
</feature>
<protein>
    <recommendedName>
        <fullName evidence="6">Carbamoyltransferase</fullName>
    </recommendedName>
</protein>
<gene>
    <name evidence="4" type="ORF">BFS30_17960</name>
</gene>
<dbReference type="InterPro" id="IPR031730">
    <property type="entry name" value="Carbam_trans_C"/>
</dbReference>
<dbReference type="CDD" id="cd24098">
    <property type="entry name" value="ASKHA_NBD_TobZ_N"/>
    <property type="match status" value="1"/>
</dbReference>
<dbReference type="KEGG" id="psty:BFS30_17960"/>
<dbReference type="Pfam" id="PF16861">
    <property type="entry name" value="Carbam_trans_C"/>
    <property type="match status" value="1"/>
</dbReference>
<dbReference type="GO" id="GO:0003824">
    <property type="term" value="F:catalytic activity"/>
    <property type="evidence" value="ECO:0007669"/>
    <property type="project" value="InterPro"/>
</dbReference>
<dbReference type="SUPFAM" id="SSF55718">
    <property type="entry name" value="SCP-like"/>
    <property type="match status" value="1"/>
</dbReference>
<evidence type="ECO:0000259" key="2">
    <source>
        <dbReference type="Pfam" id="PF02543"/>
    </source>
</evidence>
<dbReference type="InterPro" id="IPR038152">
    <property type="entry name" value="Carbam_trans_C_sf"/>
</dbReference>
<feature type="domain" description="Carbamoyltransferase" evidence="2">
    <location>
        <begin position="97"/>
        <end position="343"/>
    </location>
</feature>
<comment type="similarity">
    <text evidence="1">Belongs to the NodU/CmcH family.</text>
</comment>
<accession>A0A1D7QJR7</accession>
<dbReference type="AlphaFoldDB" id="A0A1D7QJR7"/>
<sequence length="691" mass="78514">MNIERKDVYVLGTGLSHDGSACLLKNGEICVAIEKERITRIKHDGGNDNAAIEYCLEAEGITLNDISLIVQNANFGSFKFGNSFFEGNRLFDDSVNIPIVTISHHLAHAYYALGTSPFENTAIFVLDGCGSPYDQCIDLENAVVSPIALDKDIEHLYCEKDSLYTYVNNSFKTVIKDFSPMGFIHRNYPMHPGTTKHSIGGVYAAATGYCFNNDGDAGKLMGLASFGKDGIYKEKIFRLEDGKVYLNHDWMFGFNRAARSAESFWHNFQYYADIAYWVQKETEEAIIYLLRNRKEMVETEYLSFTGGVALNAVANRKILEDKIFENCYFTPAAGDNGLSIGCAYYGWLEILKKERVIHKGTSNFGKSYDADQVLNDIENFFIGNANSNEIYWNLFINNLEKFVDEKEISKETYTIQIEFVDIGFYSINFKEEKIQFLKSSSINPNCSIVTTLDIFITGLTDKSVFIKSVNEKKSKVTGDINYFLRSIKIKSLNDFIQTHIRNEVTFPKIKYSKETDVFKKSAELLSEGKVIAWFQGGSEFGPRALGHRSILADPRKANVQKFINNKVKFREDFRPFAPAVLREEVSNYFKFEGESPYMILTAPVRDEWITKIPGVVHVDDSARIQTVTVENNEKFYKLIKEFQTITDIPILLNTSFNKKGMPIVETPNQALAFFFECGLDCLIIEDFIITK</sequence>
<dbReference type="OrthoDB" id="9780777at2"/>
<evidence type="ECO:0000256" key="1">
    <source>
        <dbReference type="ARBA" id="ARBA00006129"/>
    </source>
</evidence>
<organism evidence="4 5">
    <name type="scientific">Pedobacter steynii</name>
    <dbReference type="NCBI Taxonomy" id="430522"/>
    <lineage>
        <taxon>Bacteria</taxon>
        <taxon>Pseudomonadati</taxon>
        <taxon>Bacteroidota</taxon>
        <taxon>Sphingobacteriia</taxon>
        <taxon>Sphingobacteriales</taxon>
        <taxon>Sphingobacteriaceae</taxon>
        <taxon>Pedobacter</taxon>
    </lineage>
</organism>
<evidence type="ECO:0000313" key="4">
    <source>
        <dbReference type="EMBL" id="AOM78890.1"/>
    </source>
</evidence>
<dbReference type="Gene3D" id="3.30.420.40">
    <property type="match status" value="1"/>
</dbReference>
<dbReference type="SUPFAM" id="SSF53067">
    <property type="entry name" value="Actin-like ATPase domain"/>
    <property type="match status" value="1"/>
</dbReference>
<evidence type="ECO:0008006" key="6">
    <source>
        <dbReference type="Google" id="ProtNLM"/>
    </source>
</evidence>
<dbReference type="PANTHER" id="PTHR34847">
    <property type="entry name" value="NODULATION PROTEIN U"/>
    <property type="match status" value="1"/>
</dbReference>
<dbReference type="RefSeq" id="WP_069380554.1">
    <property type="nucleotide sequence ID" value="NZ_CP017141.1"/>
</dbReference>
<keyword evidence="5" id="KW-1185">Reference proteome</keyword>
<dbReference type="Gene3D" id="3.90.870.20">
    <property type="entry name" value="Carbamoyltransferase, C-terminal domain"/>
    <property type="match status" value="1"/>
</dbReference>
<feature type="domain" description="Carbamoyltransferase C-terminal" evidence="3">
    <location>
        <begin position="522"/>
        <end position="691"/>
    </location>
</feature>
<evidence type="ECO:0000313" key="5">
    <source>
        <dbReference type="Proteomes" id="UP000094313"/>
    </source>
</evidence>
<dbReference type="InterPro" id="IPR051338">
    <property type="entry name" value="NodU/CmcH_Carbamoyltrnsfr"/>
</dbReference>
<dbReference type="PANTHER" id="PTHR34847:SF1">
    <property type="entry name" value="NODULATION PROTEIN U"/>
    <property type="match status" value="1"/>
</dbReference>
<reference evidence="4 5" key="1">
    <citation type="submission" date="2016-08" db="EMBL/GenBank/DDBJ databases">
        <authorList>
            <person name="Seilhamer J.J."/>
        </authorList>
    </citation>
    <scope>NUCLEOTIDE SEQUENCE [LARGE SCALE GENOMIC DNA]</scope>
    <source>
        <strain evidence="4 5">DX4</strain>
    </source>
</reference>
<dbReference type="Proteomes" id="UP000094313">
    <property type="component" value="Chromosome"/>
</dbReference>
<dbReference type="InterPro" id="IPR003696">
    <property type="entry name" value="Carbtransf_dom"/>
</dbReference>
<dbReference type="InterPro" id="IPR043129">
    <property type="entry name" value="ATPase_NBD"/>
</dbReference>
<name>A0A1D7QJR7_9SPHI</name>
<dbReference type="EMBL" id="CP017141">
    <property type="protein sequence ID" value="AOM78890.1"/>
    <property type="molecule type" value="Genomic_DNA"/>
</dbReference>
<dbReference type="Pfam" id="PF02543">
    <property type="entry name" value="Carbam_trans_N"/>
    <property type="match status" value="2"/>
</dbReference>
<dbReference type="InterPro" id="IPR036527">
    <property type="entry name" value="SCP2_sterol-bd_dom_sf"/>
</dbReference>